<keyword evidence="1" id="KW-0812">Transmembrane</keyword>
<gene>
    <name evidence="2" type="ORF">BTO18_13885</name>
</gene>
<dbReference type="AlphaFoldDB" id="A0A2S7WRV4"/>
<keyword evidence="1" id="KW-1133">Transmembrane helix</keyword>
<feature type="transmembrane region" description="Helical" evidence="1">
    <location>
        <begin position="20"/>
        <end position="40"/>
    </location>
</feature>
<name>A0A2S7WRV4_9FLAO</name>
<dbReference type="EMBL" id="MSCN01000001">
    <property type="protein sequence ID" value="PQJ80196.1"/>
    <property type="molecule type" value="Genomic_DNA"/>
</dbReference>
<evidence type="ECO:0000256" key="1">
    <source>
        <dbReference type="SAM" id="Phobius"/>
    </source>
</evidence>
<evidence type="ECO:0000313" key="3">
    <source>
        <dbReference type="Proteomes" id="UP000238882"/>
    </source>
</evidence>
<keyword evidence="1" id="KW-0472">Membrane</keyword>
<feature type="transmembrane region" description="Helical" evidence="1">
    <location>
        <begin position="83"/>
        <end position="101"/>
    </location>
</feature>
<dbReference type="OrthoDB" id="1202661at2"/>
<keyword evidence="3" id="KW-1185">Reference proteome</keyword>
<dbReference type="RefSeq" id="WP_105016792.1">
    <property type="nucleotide sequence ID" value="NZ_MSCN01000001.1"/>
</dbReference>
<organism evidence="2 3">
    <name type="scientific">Polaribacter porphyrae</name>
    <dbReference type="NCBI Taxonomy" id="1137780"/>
    <lineage>
        <taxon>Bacteria</taxon>
        <taxon>Pseudomonadati</taxon>
        <taxon>Bacteroidota</taxon>
        <taxon>Flavobacteriia</taxon>
        <taxon>Flavobacteriales</taxon>
        <taxon>Flavobacteriaceae</taxon>
    </lineage>
</organism>
<accession>A0A2S7WRV4</accession>
<protein>
    <submittedName>
        <fullName evidence="2">Uncharacterized protein</fullName>
    </submittedName>
</protein>
<sequence length="105" mass="12355">MIPQNILPHYPFFDRSLSAYDLLMFGLGSFVIISILLFYYNRILKSNQLKSELQNPIYQSRDILLQSNSQSINFVIPEKTTSTWVKVFVFILIFIFTFTPFSDFL</sequence>
<comment type="caution">
    <text evidence="2">The sequence shown here is derived from an EMBL/GenBank/DDBJ whole genome shotgun (WGS) entry which is preliminary data.</text>
</comment>
<evidence type="ECO:0000313" key="2">
    <source>
        <dbReference type="EMBL" id="PQJ80196.1"/>
    </source>
</evidence>
<reference evidence="2 3" key="1">
    <citation type="submission" date="2016-12" db="EMBL/GenBank/DDBJ databases">
        <title>Trade-off between light-utilization and light-protection in marine flavobacteria.</title>
        <authorList>
            <person name="Kumagai Y."/>
            <person name="Yoshizawa S."/>
            <person name="Kogure K."/>
            <person name="Iwasaki W."/>
        </authorList>
    </citation>
    <scope>NUCLEOTIDE SEQUENCE [LARGE SCALE GENOMIC DNA]</scope>
    <source>
        <strain evidence="2 3">NBRC 108759</strain>
    </source>
</reference>
<proteinExistence type="predicted"/>
<dbReference type="Proteomes" id="UP000238882">
    <property type="component" value="Unassembled WGS sequence"/>
</dbReference>